<evidence type="ECO:0000256" key="4">
    <source>
        <dbReference type="ARBA" id="ARBA00022475"/>
    </source>
</evidence>
<dbReference type="PROSITE" id="PS50109">
    <property type="entry name" value="HIS_KIN"/>
    <property type="match status" value="1"/>
</dbReference>
<evidence type="ECO:0000259" key="22">
    <source>
        <dbReference type="PROSITE" id="PS50113"/>
    </source>
</evidence>
<evidence type="ECO:0000256" key="11">
    <source>
        <dbReference type="ARBA" id="ARBA00022777"/>
    </source>
</evidence>
<evidence type="ECO:0000259" key="21">
    <source>
        <dbReference type="PROSITE" id="PS50112"/>
    </source>
</evidence>
<dbReference type="Pfam" id="PF00989">
    <property type="entry name" value="PAS"/>
    <property type="match status" value="1"/>
</dbReference>
<evidence type="ECO:0000313" key="24">
    <source>
        <dbReference type="Proteomes" id="UP000325614"/>
    </source>
</evidence>
<name>A0A5P9K115_9HYPH</name>
<gene>
    <name evidence="23" type="ORF">GDR74_14705</name>
</gene>
<dbReference type="PROSITE" id="PS50112">
    <property type="entry name" value="PAS"/>
    <property type="match status" value="1"/>
</dbReference>
<evidence type="ECO:0000256" key="9">
    <source>
        <dbReference type="ARBA" id="ARBA00022737"/>
    </source>
</evidence>
<evidence type="ECO:0000256" key="16">
    <source>
        <dbReference type="PROSITE-ProRule" id="PRU00169"/>
    </source>
</evidence>
<dbReference type="PANTHER" id="PTHR43065:SF49">
    <property type="entry name" value="HISTIDINE KINASE"/>
    <property type="match status" value="1"/>
</dbReference>
<keyword evidence="8" id="KW-0812">Transmembrane</keyword>
<dbReference type="SUPFAM" id="SSF55874">
    <property type="entry name" value="ATPase domain of HSP90 chaperone/DNA topoisomerase II/histidine kinase"/>
    <property type="match status" value="1"/>
</dbReference>
<evidence type="ECO:0000256" key="2">
    <source>
        <dbReference type="ARBA" id="ARBA00004429"/>
    </source>
</evidence>
<feature type="domain" description="PAC" evidence="22">
    <location>
        <begin position="375"/>
        <end position="427"/>
    </location>
</feature>
<evidence type="ECO:0000256" key="5">
    <source>
        <dbReference type="ARBA" id="ARBA00022519"/>
    </source>
</evidence>
<dbReference type="GO" id="GO:0005886">
    <property type="term" value="C:plasma membrane"/>
    <property type="evidence" value="ECO:0007669"/>
    <property type="project" value="UniProtKB-SubCell"/>
</dbReference>
<dbReference type="Gene3D" id="3.30.565.10">
    <property type="entry name" value="Histidine kinase-like ATPase, C-terminal domain"/>
    <property type="match status" value="1"/>
</dbReference>
<feature type="domain" description="Response regulatory" evidence="20">
    <location>
        <begin position="707"/>
        <end position="823"/>
    </location>
</feature>
<keyword evidence="17" id="KW-0175">Coiled coil</keyword>
<dbReference type="InterPro" id="IPR001610">
    <property type="entry name" value="PAC"/>
</dbReference>
<dbReference type="CDD" id="cd00130">
    <property type="entry name" value="PAS"/>
    <property type="match status" value="2"/>
</dbReference>
<dbReference type="SUPFAM" id="SSF55785">
    <property type="entry name" value="PYP-like sensor domain (PAS domain)"/>
    <property type="match status" value="3"/>
</dbReference>
<dbReference type="GO" id="GO:0005524">
    <property type="term" value="F:ATP binding"/>
    <property type="evidence" value="ECO:0007669"/>
    <property type="project" value="UniProtKB-KW"/>
</dbReference>
<feature type="region of interest" description="Disordered" evidence="18">
    <location>
        <begin position="969"/>
        <end position="988"/>
    </location>
</feature>
<feature type="region of interest" description="Disordered" evidence="18">
    <location>
        <begin position="827"/>
        <end position="848"/>
    </location>
</feature>
<evidence type="ECO:0000313" key="23">
    <source>
        <dbReference type="EMBL" id="QFU17370.1"/>
    </source>
</evidence>
<dbReference type="SMART" id="SM00388">
    <property type="entry name" value="HisKA"/>
    <property type="match status" value="1"/>
</dbReference>
<dbReference type="InterPro" id="IPR003594">
    <property type="entry name" value="HATPase_dom"/>
</dbReference>
<dbReference type="InterPro" id="IPR005467">
    <property type="entry name" value="His_kinase_dom"/>
</dbReference>
<evidence type="ECO:0000256" key="18">
    <source>
        <dbReference type="SAM" id="MobiDB-lite"/>
    </source>
</evidence>
<dbReference type="CDD" id="cd18161">
    <property type="entry name" value="REC_hyHK_blue-like"/>
    <property type="match status" value="1"/>
</dbReference>
<dbReference type="EC" id="2.7.13.3" evidence="3"/>
<keyword evidence="5" id="KW-0997">Cell inner membrane</keyword>
<dbReference type="Pfam" id="PF08447">
    <property type="entry name" value="PAS_3"/>
    <property type="match status" value="1"/>
</dbReference>
<evidence type="ECO:0000256" key="7">
    <source>
        <dbReference type="ARBA" id="ARBA00022679"/>
    </source>
</evidence>
<feature type="domain" description="PAC" evidence="22">
    <location>
        <begin position="244"/>
        <end position="296"/>
    </location>
</feature>
<evidence type="ECO:0000256" key="8">
    <source>
        <dbReference type="ARBA" id="ARBA00022692"/>
    </source>
</evidence>
<dbReference type="Pfam" id="PF08448">
    <property type="entry name" value="PAS_4"/>
    <property type="match status" value="1"/>
</dbReference>
<dbReference type="FunFam" id="2.10.70.100:FF:000001">
    <property type="entry name" value="Sensory transduction histidine kinase"/>
    <property type="match status" value="1"/>
</dbReference>
<feature type="domain" description="PAC" evidence="22">
    <location>
        <begin position="112"/>
        <end position="165"/>
    </location>
</feature>
<dbReference type="PROSITE" id="PS50113">
    <property type="entry name" value="PAC"/>
    <property type="match status" value="3"/>
</dbReference>
<dbReference type="SMART" id="SM00091">
    <property type="entry name" value="PAS"/>
    <property type="match status" value="2"/>
</dbReference>
<keyword evidence="4" id="KW-1003">Cell membrane</keyword>
<dbReference type="PANTHER" id="PTHR43065">
    <property type="entry name" value="SENSOR HISTIDINE KINASE"/>
    <property type="match status" value="1"/>
</dbReference>
<dbReference type="Gene3D" id="3.30.450.20">
    <property type="entry name" value="PAS domain"/>
    <property type="match status" value="3"/>
</dbReference>
<dbReference type="SUPFAM" id="SSF47384">
    <property type="entry name" value="Homodimeric domain of signal transducing histidine kinase"/>
    <property type="match status" value="1"/>
</dbReference>
<evidence type="ECO:0000256" key="10">
    <source>
        <dbReference type="ARBA" id="ARBA00022741"/>
    </source>
</evidence>
<feature type="modified residue" description="4-aspartylphosphate" evidence="16">
    <location>
        <position position="757"/>
    </location>
</feature>
<keyword evidence="10" id="KW-0547">Nucleotide-binding</keyword>
<dbReference type="InterPro" id="IPR036890">
    <property type="entry name" value="HATPase_C_sf"/>
</dbReference>
<dbReference type="CDD" id="cd00082">
    <property type="entry name" value="HisKA"/>
    <property type="match status" value="1"/>
</dbReference>
<keyword evidence="6 16" id="KW-0597">Phosphoprotein</keyword>
<protein>
    <recommendedName>
        <fullName evidence="3">histidine kinase</fullName>
        <ecNumber evidence="3">2.7.13.3</ecNumber>
    </recommendedName>
</protein>
<keyword evidence="12" id="KW-0067">ATP-binding</keyword>
<comment type="catalytic activity">
    <reaction evidence="1">
        <text>ATP + protein L-histidine = ADP + protein N-phospho-L-histidine.</text>
        <dbReference type="EC" id="2.7.13.3"/>
    </reaction>
</comment>
<feature type="domain" description="Histidine kinase" evidence="19">
    <location>
        <begin position="465"/>
        <end position="687"/>
    </location>
</feature>
<sequence length="988" mass="107585">MADATDLAFLDDSEMGRLTRNYDWSRTSLGPISRWPQSLKTAVGILLRSPVPIVLLWGPDGVMIYNDAYSGFAGGRHPALFGSKVREGWPEVADFNDNVMKVGLSGGTLSYRDQELTLYRRGVPEQVWMNLDYSPVLDESGRPAGVLAIVVETTERVLAQQALAKTKERLSYALNAAGMVGTFDWHVQTDTFYSDARFAALFSVDPEKGETGAPIAAYFAGIHPGDRERIGEAVNRTLETGEKYAQEYRLLQRDGTVRWIDARGECLFDDDGKPLRFLGTVVDITERKRIEEQLAETTRRLDAILNNTTMAVFMMDDRQQCVYMNKAAESLTGYTLAETQGRPLHDVVHHTRPDGTPYPLCECPIDRALPENNQEQGEEIFVHKDGSFYPVAFTASPIRDGTGRPIGTVIEARNIEQELRARAALEAFNATLEQRVAEAIAERDKVEALLRQSQKMEALGQLTGGVAHDFNNLLQVISGNLQLLARDVAGNERAETRVQNALAGVSRGSKLASQLLAFGRRQPLEPKVVNIGRFIKGMGDMLRRALGEEIEIETVISGGLWNTQVDPGQIENAILNLAINARDAMDGRGRLTIEAGNALLDDRYALQHDVAAGQYVMLAVTDTGCGMPPEILERVFDPFFSTKPEGKGTGLGLSMVYGFVRQSGGHIKIYSEVGQGTTVKIYLPRVHDCEDVLTDLRTTPVRGGTETILVVEDDEDVRETAVALLSDLGYRVLKARDATSALTIIESGIDIDLLFTDVVMPGPMRSPELARKARARLPHIAVLFTSGYTENAIVHGGRLDPGVELLPKPYSREDLARKIRHVLANQQQRNRAASLPSRAEAPSHAQTPAAEVVNVTSWTVLLVEDDELIRSSTAEMLAELGHTVLQAAGATSALKALESNPVDILVTDIGLPDLPGGELARRALAARPGLGIVFATGDEAVSAGQDLEKAVLLVKPYAIQDLAQALASAASAPPSDKAEPSSARSASQ</sequence>
<dbReference type="Gene3D" id="3.40.50.2300">
    <property type="match status" value="2"/>
</dbReference>
<evidence type="ECO:0000259" key="19">
    <source>
        <dbReference type="PROSITE" id="PS50109"/>
    </source>
</evidence>
<dbReference type="KEGG" id="mico:GDR74_14705"/>
<dbReference type="Pfam" id="PF02518">
    <property type="entry name" value="HATPase_c"/>
    <property type="match status" value="1"/>
</dbReference>
<keyword evidence="9" id="KW-0677">Repeat</keyword>
<proteinExistence type="predicted"/>
<dbReference type="CDD" id="cd16919">
    <property type="entry name" value="HATPase_CckA-like"/>
    <property type="match status" value="1"/>
</dbReference>
<dbReference type="RefSeq" id="WP_152587006.1">
    <property type="nucleotide sequence ID" value="NZ_CP045423.1"/>
</dbReference>
<evidence type="ECO:0000256" key="13">
    <source>
        <dbReference type="ARBA" id="ARBA00022989"/>
    </source>
</evidence>
<dbReference type="GO" id="GO:0006355">
    <property type="term" value="P:regulation of DNA-templated transcription"/>
    <property type="evidence" value="ECO:0007669"/>
    <property type="project" value="InterPro"/>
</dbReference>
<dbReference type="InterPro" id="IPR035965">
    <property type="entry name" value="PAS-like_dom_sf"/>
</dbReference>
<reference evidence="23 24" key="1">
    <citation type="submission" date="2019-10" db="EMBL/GenBank/DDBJ databases">
        <title>Isolation, Identification of Microvirga thermotolerans HR1, a novel thermophilic bacterium and Comparative Genomics of the genus Microvirga.</title>
        <authorList>
            <person name="Li J."/>
            <person name="Zhang W."/>
            <person name="Lin M."/>
            <person name="Wang J."/>
        </authorList>
    </citation>
    <scope>NUCLEOTIDE SEQUENCE [LARGE SCALE GENOMIC DNA]</scope>
    <source>
        <strain evidence="23 24">HR1</strain>
    </source>
</reference>
<dbReference type="AlphaFoldDB" id="A0A5P9K115"/>
<feature type="domain" description="Response regulatory" evidence="20">
    <location>
        <begin position="859"/>
        <end position="970"/>
    </location>
</feature>
<evidence type="ECO:0000256" key="1">
    <source>
        <dbReference type="ARBA" id="ARBA00000085"/>
    </source>
</evidence>
<dbReference type="InterPro" id="IPR013656">
    <property type="entry name" value="PAS_4"/>
</dbReference>
<keyword evidence="15" id="KW-0472">Membrane</keyword>
<evidence type="ECO:0000256" key="15">
    <source>
        <dbReference type="ARBA" id="ARBA00023136"/>
    </source>
</evidence>
<dbReference type="SUPFAM" id="SSF52172">
    <property type="entry name" value="CheY-like"/>
    <property type="match status" value="2"/>
</dbReference>
<dbReference type="SMART" id="SM00387">
    <property type="entry name" value="HATPase_c"/>
    <property type="match status" value="1"/>
</dbReference>
<evidence type="ECO:0000259" key="20">
    <source>
        <dbReference type="PROSITE" id="PS50110"/>
    </source>
</evidence>
<dbReference type="InterPro" id="IPR011006">
    <property type="entry name" value="CheY-like_superfamily"/>
</dbReference>
<dbReference type="InterPro" id="IPR013767">
    <property type="entry name" value="PAS_fold"/>
</dbReference>
<dbReference type="EMBL" id="CP045423">
    <property type="protein sequence ID" value="QFU17370.1"/>
    <property type="molecule type" value="Genomic_DNA"/>
</dbReference>
<evidence type="ECO:0000256" key="12">
    <source>
        <dbReference type="ARBA" id="ARBA00022840"/>
    </source>
</evidence>
<dbReference type="InterPro" id="IPR001789">
    <property type="entry name" value="Sig_transdc_resp-reg_receiver"/>
</dbReference>
<dbReference type="InterPro" id="IPR036097">
    <property type="entry name" value="HisK_dim/P_sf"/>
</dbReference>
<keyword evidence="14" id="KW-0902">Two-component regulatory system</keyword>
<comment type="subcellular location">
    <subcellularLocation>
        <location evidence="2">Cell inner membrane</location>
        <topology evidence="2">Multi-pass membrane protein</topology>
    </subcellularLocation>
</comment>
<dbReference type="InterPro" id="IPR000700">
    <property type="entry name" value="PAS-assoc_C"/>
</dbReference>
<dbReference type="PROSITE" id="PS50110">
    <property type="entry name" value="RESPONSE_REGULATORY"/>
    <property type="match status" value="2"/>
</dbReference>
<dbReference type="PRINTS" id="PR00344">
    <property type="entry name" value="BCTRLSENSOR"/>
</dbReference>
<evidence type="ECO:0000256" key="17">
    <source>
        <dbReference type="SAM" id="Coils"/>
    </source>
</evidence>
<evidence type="ECO:0000256" key="6">
    <source>
        <dbReference type="ARBA" id="ARBA00022553"/>
    </source>
</evidence>
<dbReference type="Gene3D" id="1.10.287.130">
    <property type="match status" value="1"/>
</dbReference>
<dbReference type="InterPro" id="IPR000014">
    <property type="entry name" value="PAS"/>
</dbReference>
<dbReference type="Proteomes" id="UP000325614">
    <property type="component" value="Chromosome"/>
</dbReference>
<dbReference type="SMART" id="SM00086">
    <property type="entry name" value="PAC"/>
    <property type="match status" value="3"/>
</dbReference>
<feature type="coiled-coil region" evidence="17">
    <location>
        <begin position="422"/>
        <end position="456"/>
    </location>
</feature>
<keyword evidence="11" id="KW-0418">Kinase</keyword>
<dbReference type="Gene3D" id="2.10.70.100">
    <property type="match status" value="1"/>
</dbReference>
<organism evidence="23 24">
    <name type="scientific">Microvirga thermotolerans</name>
    <dbReference type="NCBI Taxonomy" id="2651334"/>
    <lineage>
        <taxon>Bacteria</taxon>
        <taxon>Pseudomonadati</taxon>
        <taxon>Pseudomonadota</taxon>
        <taxon>Alphaproteobacteria</taxon>
        <taxon>Hyphomicrobiales</taxon>
        <taxon>Methylobacteriaceae</taxon>
        <taxon>Microvirga</taxon>
    </lineage>
</organism>
<keyword evidence="24" id="KW-1185">Reference proteome</keyword>
<accession>A0A5P9K115</accession>
<dbReference type="InterPro" id="IPR004358">
    <property type="entry name" value="Sig_transdc_His_kin-like_C"/>
</dbReference>
<feature type="domain" description="PAS" evidence="21">
    <location>
        <begin position="297"/>
        <end position="349"/>
    </location>
</feature>
<dbReference type="SMART" id="SM00448">
    <property type="entry name" value="REC"/>
    <property type="match status" value="2"/>
</dbReference>
<dbReference type="Pfam" id="PF00512">
    <property type="entry name" value="HisKA"/>
    <property type="match status" value="1"/>
</dbReference>
<evidence type="ECO:0000256" key="3">
    <source>
        <dbReference type="ARBA" id="ARBA00012438"/>
    </source>
</evidence>
<keyword evidence="13" id="KW-1133">Transmembrane helix</keyword>
<dbReference type="InterPro" id="IPR013655">
    <property type="entry name" value="PAS_fold_3"/>
</dbReference>
<feature type="modified residue" description="4-aspartylphosphate" evidence="16">
    <location>
        <position position="908"/>
    </location>
</feature>
<dbReference type="InterPro" id="IPR003661">
    <property type="entry name" value="HisK_dim/P_dom"/>
</dbReference>
<dbReference type="NCBIfam" id="TIGR00229">
    <property type="entry name" value="sensory_box"/>
    <property type="match status" value="2"/>
</dbReference>
<keyword evidence="7" id="KW-0808">Transferase</keyword>
<dbReference type="Pfam" id="PF00072">
    <property type="entry name" value="Response_reg"/>
    <property type="match status" value="2"/>
</dbReference>
<evidence type="ECO:0000256" key="14">
    <source>
        <dbReference type="ARBA" id="ARBA00023012"/>
    </source>
</evidence>
<dbReference type="GO" id="GO:0000155">
    <property type="term" value="F:phosphorelay sensor kinase activity"/>
    <property type="evidence" value="ECO:0007669"/>
    <property type="project" value="InterPro"/>
</dbReference>